<feature type="compositionally biased region" description="Basic and acidic residues" evidence="1">
    <location>
        <begin position="1261"/>
        <end position="1270"/>
    </location>
</feature>
<feature type="compositionally biased region" description="Low complexity" evidence="1">
    <location>
        <begin position="1194"/>
        <end position="1205"/>
    </location>
</feature>
<feature type="compositionally biased region" description="Low complexity" evidence="1">
    <location>
        <begin position="1453"/>
        <end position="1464"/>
    </location>
</feature>
<feature type="compositionally biased region" description="Polar residues" evidence="1">
    <location>
        <begin position="96"/>
        <end position="105"/>
    </location>
</feature>
<feature type="compositionally biased region" description="Low complexity" evidence="1">
    <location>
        <begin position="913"/>
        <end position="925"/>
    </location>
</feature>
<dbReference type="STRING" id="329885.A0A4U0V0Z6"/>
<feature type="compositionally biased region" description="Low complexity" evidence="1">
    <location>
        <begin position="315"/>
        <end position="328"/>
    </location>
</feature>
<feature type="compositionally biased region" description="Acidic residues" evidence="1">
    <location>
        <begin position="871"/>
        <end position="880"/>
    </location>
</feature>
<evidence type="ECO:0000313" key="3">
    <source>
        <dbReference type="Proteomes" id="UP000310066"/>
    </source>
</evidence>
<feature type="compositionally biased region" description="Low complexity" evidence="1">
    <location>
        <begin position="40"/>
        <end position="54"/>
    </location>
</feature>
<feature type="compositionally biased region" description="Polar residues" evidence="1">
    <location>
        <begin position="1056"/>
        <end position="1068"/>
    </location>
</feature>
<feature type="compositionally biased region" description="Low complexity" evidence="1">
    <location>
        <begin position="1522"/>
        <end position="1534"/>
    </location>
</feature>
<feature type="compositionally biased region" description="Gly residues" evidence="1">
    <location>
        <begin position="80"/>
        <end position="94"/>
    </location>
</feature>
<protein>
    <submittedName>
        <fullName evidence="2">Uncharacterized protein</fullName>
    </submittedName>
</protein>
<feature type="compositionally biased region" description="Gly residues" evidence="1">
    <location>
        <begin position="1280"/>
        <end position="1291"/>
    </location>
</feature>
<feature type="compositionally biased region" description="Polar residues" evidence="1">
    <location>
        <begin position="203"/>
        <end position="219"/>
    </location>
</feature>
<dbReference type="Proteomes" id="UP000310066">
    <property type="component" value="Unassembled WGS sequence"/>
</dbReference>
<feature type="compositionally biased region" description="Polar residues" evidence="1">
    <location>
        <begin position="421"/>
        <end position="432"/>
    </location>
</feature>
<feature type="compositionally biased region" description="Polar residues" evidence="1">
    <location>
        <begin position="146"/>
        <end position="155"/>
    </location>
</feature>
<feature type="region of interest" description="Disordered" evidence="1">
    <location>
        <begin position="1636"/>
        <end position="1680"/>
    </location>
</feature>
<sequence length="1700" mass="177823">MPSIFSRTPRGHSNPPIDRQTHAAATAAAVLAAQSHASLSSSAAAAALRSRTTTPEPVGSLVTKRMARRGSVSSVASSAVGGGTRGGAGRGGGMHRTNSGGSMTERTFRVASPGGSERWYGTGAISPAPDAPPVPVIPRDLATRGGVQQRSSSMEPPQRVMSPTHGRGGRGVSVDRGGPTTPVTPRQDKRLSNVVERDEQGRQDSNNGVNFSRPISFQQSSPITSSPAASAAGGKRYTHGMGSWFSQPSGSGDASNARPKTSDGLVGGKKKPAPIPTEALPVSASYEAEDVDMIYDPNTRTFTAKPRAKPKESIPSSSTLPTSAPLAPGTYDPSTRSIVPTRVEPARTMASGNAMKKQRPSIPPVETKLEPPPRNPARVSPSVSPSSPRAMGFLHKQPSMVREEPKAEDEAADTSPVVAPLSSSSRTIQTSAGPAKAYVAPTRPHNRSASLDVPRQATTGNGSERGRNGSTSPARSAHFSRSPVIEAIRHDPPPRSISPAKSALKHHHSPASSVRTASPMATFSPAGPRAPTSEFSDITSNASEDEPSKKEKKRARVSFDEQPREIDAAGAVSVPKAIVSASGGSTLPIRDRSPAVDEQLESDMMKPRPALPSFGSVGRRVRAGSPPEKVTEMPPERGGMSTDHAIAGILSNAHMRERKDAEVPLPPEEAARKDAEGYATDESEREEPLLGPQMAGTLVKSPSTAQPLKARKLSVDELDLEQPKTRDFATESARQPASSAGHDMDVPAINLQPPTPGDEVGKELGDPEDATEVIPRPRPSLEAFRVPGSWADESSDSKNGAASIPTTHKMVSTMDRIQGILSQPVIQEDERVEAAETPLSESSSSATARQPAPVLDVLDEETDDSAAFSDAAEDLSDFEGEGYGSLDAIVSSPVVSPTVPAEPTKAEALKSPTAQQTAKKQQQQRGGKREEQESGDWTQATAYWSQLTKEKRLQIERQHMSDDEDERPAAPMTGVKKAKKKVAPKSAATAPSGQQQAMPRTLRGQPGPAPAPASTENEVHMRRSMRGSTGNDGPPPAAAAQDDGVHMRRSMRGSAGNANSMPSTMRSGPQQRPQSEQFPQQQRQGVSSRPMSSGGPATSRLGPGGLPLSSGPNRARTDSESTLPGRGSQDSAFPKAPATNKQQPPPRMQRLSANTQQPSTPPGPSGAFTARLQKQVTNDSDSESSFRKKRRRAAQSTADSAAANRYTMKRSMRAGSIDESSVAGDQRPTSPLPEAAAKRGGGAFSIRSLSPGGGGVFGGRGRGERLRESLRSGSVDAGARAGGGGGGGGGRMTLRSNNPPAGPTMRGGKPAATAAPILQRPKFRSRFGADSDDEDEGPSRRGGFRSRFADSDEEDEAGSPPLRAVRGIPRRAGQDDGDSTDLDEEDDGGRGKSKAMVPAAADVEKAMEAARRKLGIPEPSTTKGPVTAHETREGGALGRGSLRTAQPVTAEVQAPASPQQQASPGMARPGMPPPEKKKRSFMGSILRRNRSSQQGIPQLPQSPVLAPTSPVVAASSPLHQVSSPQGPSIPSSPSTGKLVRRTSGQPLVMKRGDSSFSTATASPVLNRKTTDNNTNNWPLASPSVVPPVPPIPASLASDSGAHRPRTADGVNPAAIRLARTMRPDIGSRAQSAHFAAADPFGRPGGGGRSVGFAPGSKEEDGEGSVVGGGVGGEGGGEIYSKRTGRKKKFGLLRRAFGLYD</sequence>
<name>A0A4U0V0Z6_9PEZI</name>
<gene>
    <name evidence="2" type="ORF">B0A54_08248</name>
</gene>
<feature type="compositionally biased region" description="Polar residues" evidence="1">
    <location>
        <begin position="839"/>
        <end position="848"/>
    </location>
</feature>
<accession>A0A4U0V0Z6</accession>
<comment type="caution">
    <text evidence="2">The sequence shown here is derived from an EMBL/GenBank/DDBJ whole genome shotgun (WGS) entry which is preliminary data.</text>
</comment>
<feature type="compositionally biased region" description="Low complexity" evidence="1">
    <location>
        <begin position="1069"/>
        <end position="1084"/>
    </location>
</feature>
<feature type="compositionally biased region" description="Polar residues" evidence="1">
    <location>
        <begin position="244"/>
        <end position="254"/>
    </location>
</feature>
<feature type="compositionally biased region" description="Low complexity" evidence="1">
    <location>
        <begin position="890"/>
        <end position="899"/>
    </location>
</feature>
<evidence type="ECO:0000256" key="1">
    <source>
        <dbReference type="SAM" id="MobiDB-lite"/>
    </source>
</evidence>
<feature type="compositionally biased region" description="Basic and acidic residues" evidence="1">
    <location>
        <begin position="557"/>
        <end position="567"/>
    </location>
</feature>
<feature type="compositionally biased region" description="Low complexity" evidence="1">
    <location>
        <begin position="376"/>
        <end position="390"/>
    </location>
</feature>
<feature type="compositionally biased region" description="Polar residues" evidence="1">
    <location>
        <begin position="797"/>
        <end position="809"/>
    </location>
</feature>
<reference evidence="2 3" key="1">
    <citation type="submission" date="2017-03" db="EMBL/GenBank/DDBJ databases">
        <title>Genomes of endolithic fungi from Antarctica.</title>
        <authorList>
            <person name="Coleine C."/>
            <person name="Masonjones S."/>
            <person name="Stajich J.E."/>
        </authorList>
    </citation>
    <scope>NUCLEOTIDE SEQUENCE [LARGE SCALE GENOMIC DNA]</scope>
    <source>
        <strain evidence="2 3">CCFEE 5311</strain>
    </source>
</reference>
<feature type="compositionally biased region" description="Gly residues" evidence="1">
    <location>
        <begin position="1664"/>
        <end position="1677"/>
    </location>
</feature>
<feature type="region of interest" description="Disordered" evidence="1">
    <location>
        <begin position="1"/>
        <end position="23"/>
    </location>
</feature>
<feature type="region of interest" description="Disordered" evidence="1">
    <location>
        <begin position="144"/>
        <end position="281"/>
    </location>
</feature>
<proteinExistence type="predicted"/>
<organism evidence="2 3">
    <name type="scientific">Friedmanniomyces endolithicus</name>
    <dbReference type="NCBI Taxonomy" id="329885"/>
    <lineage>
        <taxon>Eukaryota</taxon>
        <taxon>Fungi</taxon>
        <taxon>Dikarya</taxon>
        <taxon>Ascomycota</taxon>
        <taxon>Pezizomycotina</taxon>
        <taxon>Dothideomycetes</taxon>
        <taxon>Dothideomycetidae</taxon>
        <taxon>Mycosphaerellales</taxon>
        <taxon>Teratosphaeriaceae</taxon>
        <taxon>Friedmanniomyces</taxon>
    </lineage>
</organism>
<feature type="region of interest" description="Disordered" evidence="1">
    <location>
        <begin position="40"/>
        <end position="106"/>
    </location>
</feature>
<feature type="compositionally biased region" description="Polar residues" evidence="1">
    <location>
        <begin position="935"/>
        <end position="947"/>
    </location>
</feature>
<feature type="compositionally biased region" description="Basic and acidic residues" evidence="1">
    <location>
        <begin position="1402"/>
        <end position="1411"/>
    </location>
</feature>
<feature type="compositionally biased region" description="Basic and acidic residues" evidence="1">
    <location>
        <begin position="948"/>
        <end position="961"/>
    </location>
</feature>
<evidence type="ECO:0000313" key="2">
    <source>
        <dbReference type="EMBL" id="TKA41822.1"/>
    </source>
</evidence>
<dbReference type="EMBL" id="NAJP01000026">
    <property type="protein sequence ID" value="TKA41822.1"/>
    <property type="molecule type" value="Genomic_DNA"/>
</dbReference>
<feature type="compositionally biased region" description="Basic and acidic residues" evidence="1">
    <location>
        <begin position="186"/>
        <end position="202"/>
    </location>
</feature>
<feature type="compositionally biased region" description="Polar residues" evidence="1">
    <location>
        <begin position="456"/>
        <end position="474"/>
    </location>
</feature>
<feature type="compositionally biased region" description="Low complexity" evidence="1">
    <location>
        <begin position="220"/>
        <end position="232"/>
    </location>
</feature>
<feature type="compositionally biased region" description="Polar residues" evidence="1">
    <location>
        <begin position="510"/>
        <end position="521"/>
    </location>
</feature>
<feature type="compositionally biased region" description="Acidic residues" evidence="1">
    <location>
        <begin position="1375"/>
        <end position="1387"/>
    </location>
</feature>
<feature type="compositionally biased region" description="Polar residues" evidence="1">
    <location>
        <begin position="1554"/>
        <end position="1563"/>
    </location>
</feature>
<feature type="region of interest" description="Disordered" evidence="1">
    <location>
        <begin position="297"/>
        <end position="809"/>
    </location>
</feature>
<feature type="compositionally biased region" description="Low complexity" evidence="1">
    <location>
        <begin position="69"/>
        <end position="79"/>
    </location>
</feature>
<dbReference type="OrthoDB" id="5423926at2759"/>
<feature type="compositionally biased region" description="Polar residues" evidence="1">
    <location>
        <begin position="533"/>
        <end position="542"/>
    </location>
</feature>
<feature type="compositionally biased region" description="Polar residues" evidence="1">
    <location>
        <begin position="1491"/>
        <end position="1501"/>
    </location>
</feature>
<feature type="compositionally biased region" description="Gly residues" evidence="1">
    <location>
        <begin position="1251"/>
        <end position="1260"/>
    </location>
</feature>
<feature type="region of interest" description="Disordered" evidence="1">
    <location>
        <begin position="823"/>
        <end position="1609"/>
    </location>
</feature>